<dbReference type="HOGENOM" id="CLU_536798_0_0_1"/>
<keyword evidence="3" id="KW-0804">Transcription</keyword>
<dbReference type="Pfam" id="PF00067">
    <property type="entry name" value="p450"/>
    <property type="match status" value="1"/>
</dbReference>
<proteinExistence type="predicted"/>
<dbReference type="InterPro" id="IPR001128">
    <property type="entry name" value="Cyt_P450"/>
</dbReference>
<dbReference type="EnsemblPlants" id="KEH26344">
    <property type="protein sequence ID" value="KEH26344"/>
    <property type="gene ID" value="MTR_6g453220"/>
</dbReference>
<dbReference type="PANTHER" id="PTHR31442">
    <property type="entry name" value="HOMEODOMAIN-LIKE SUPERFAMILY PROTEIN-RELATED"/>
    <property type="match status" value="1"/>
</dbReference>
<dbReference type="InterPro" id="IPR011009">
    <property type="entry name" value="Kinase-like_dom_sf"/>
</dbReference>
<evidence type="ECO:0000313" key="8">
    <source>
        <dbReference type="EnsemblPlants" id="KEH26344"/>
    </source>
</evidence>
<evidence type="ECO:0000256" key="2">
    <source>
        <dbReference type="ARBA" id="ARBA00023015"/>
    </source>
</evidence>
<dbReference type="InterPro" id="IPR009057">
    <property type="entry name" value="Homeodomain-like_sf"/>
</dbReference>
<evidence type="ECO:0000256" key="1">
    <source>
        <dbReference type="ARBA" id="ARBA00004123"/>
    </source>
</evidence>
<evidence type="ECO:0000259" key="6">
    <source>
        <dbReference type="Pfam" id="PF00069"/>
    </source>
</evidence>
<dbReference type="InterPro" id="IPR006447">
    <property type="entry name" value="Myb_dom_plants"/>
</dbReference>
<dbReference type="Proteomes" id="UP000002051">
    <property type="component" value="Chromosome 6"/>
</dbReference>
<protein>
    <submittedName>
        <fullName evidence="7">Cytochrome P450 family protein</fullName>
    </submittedName>
</protein>
<evidence type="ECO:0000256" key="5">
    <source>
        <dbReference type="SAM" id="MobiDB-lite"/>
    </source>
</evidence>
<dbReference type="SUPFAM" id="SSF56112">
    <property type="entry name" value="Protein kinase-like (PK-like)"/>
    <property type="match status" value="1"/>
</dbReference>
<dbReference type="PANTHER" id="PTHR31442:SF29">
    <property type="entry name" value="HOMEODOMAIN-LIKE SUPERFAMILY PROTEIN"/>
    <property type="match status" value="1"/>
</dbReference>
<gene>
    <name evidence="7" type="ordered locus">MTR_6g453220</name>
</gene>
<dbReference type="Gene3D" id="1.10.510.10">
    <property type="entry name" value="Transferase(Phosphotransferase) domain 1"/>
    <property type="match status" value="1"/>
</dbReference>
<dbReference type="SUPFAM" id="SSF46689">
    <property type="entry name" value="Homeodomain-like"/>
    <property type="match status" value="1"/>
</dbReference>
<keyword evidence="2" id="KW-0805">Transcription regulation</keyword>
<dbReference type="GO" id="GO:0003677">
    <property type="term" value="F:DNA binding"/>
    <property type="evidence" value="ECO:0007669"/>
    <property type="project" value="InterPro"/>
</dbReference>
<dbReference type="GO" id="GO:0020037">
    <property type="term" value="F:heme binding"/>
    <property type="evidence" value="ECO:0007669"/>
    <property type="project" value="InterPro"/>
</dbReference>
<dbReference type="InterPro" id="IPR036396">
    <property type="entry name" value="Cyt_P450_sf"/>
</dbReference>
<dbReference type="GO" id="GO:0004672">
    <property type="term" value="F:protein kinase activity"/>
    <property type="evidence" value="ECO:0007669"/>
    <property type="project" value="InterPro"/>
</dbReference>
<evidence type="ECO:0000256" key="3">
    <source>
        <dbReference type="ARBA" id="ARBA00023163"/>
    </source>
</evidence>
<comment type="subcellular location">
    <subcellularLocation>
        <location evidence="1">Nucleus</location>
    </subcellularLocation>
</comment>
<reference evidence="7 9" key="2">
    <citation type="journal article" date="2014" name="BMC Genomics">
        <title>An improved genome release (version Mt4.0) for the model legume Medicago truncatula.</title>
        <authorList>
            <person name="Tang H."/>
            <person name="Krishnakumar V."/>
            <person name="Bidwell S."/>
            <person name="Rosen B."/>
            <person name="Chan A."/>
            <person name="Zhou S."/>
            <person name="Gentzbittel L."/>
            <person name="Childs K.L."/>
            <person name="Yandell M."/>
            <person name="Gundlach H."/>
            <person name="Mayer K.F."/>
            <person name="Schwartz D.C."/>
            <person name="Town C.D."/>
        </authorList>
    </citation>
    <scope>GENOME REANNOTATION</scope>
    <source>
        <strain evidence="7">A17</strain>
        <strain evidence="8 9">cv. Jemalong A17</strain>
    </source>
</reference>
<sequence length="508" mass="57223">MLGKEQEKPALIPTDAVQKCRLASAKPRLKKTNSQDKLVKNRGSGIPQKIEKLLDPPSGDVAKNISSQNEYGETSDAVTGLVKDQTQFVPAQVITESVVRNWLGVWQTHHVLSTLLVSKIAAIGRMRLKCQIKCGDVFENKVVDEFNECSYQRRHVCLRNLIWENFTRQFLLGLAYLHSKKTIHREIKGANLLVDSSGVVKLAEPFLEKATQWFKVVHTINFIDILRSFMISKLQNSQMLQSRRVSSWVELMFAKSDLSLQSAMLRDTRILVIKWSGHPVKLLAGHGCRGTSFVVETKRSVKENTKNSLMSSYKNEVGGEDRLQLDEIIDECKTIYFAGKDTTSNLFTWGVLLLAEYKEWQSKAHEEIDGSAKEAIEKSVNQLGIDKVVQKKILELMNVENLTWEKVASHLQKYRLYLKRVSCVENKEDHMAAALASSSDASYLRSGVGGHLHTLNGSTLLENKRCNGIWLSRMQEGSLKSTCMEVLLSKLEFGVEFFKGGGDCEEAV</sequence>
<name>A0A072U970_MEDTR</name>
<dbReference type="EMBL" id="CM001222">
    <property type="protein sequence ID" value="KEH26344.1"/>
    <property type="molecule type" value="Genomic_DNA"/>
</dbReference>
<keyword evidence="9" id="KW-1185">Reference proteome</keyword>
<organism evidence="7 9">
    <name type="scientific">Medicago truncatula</name>
    <name type="common">Barrel medic</name>
    <name type="synonym">Medicago tribuloides</name>
    <dbReference type="NCBI Taxonomy" id="3880"/>
    <lineage>
        <taxon>Eukaryota</taxon>
        <taxon>Viridiplantae</taxon>
        <taxon>Streptophyta</taxon>
        <taxon>Embryophyta</taxon>
        <taxon>Tracheophyta</taxon>
        <taxon>Spermatophyta</taxon>
        <taxon>Magnoliopsida</taxon>
        <taxon>eudicotyledons</taxon>
        <taxon>Gunneridae</taxon>
        <taxon>Pentapetalae</taxon>
        <taxon>rosids</taxon>
        <taxon>fabids</taxon>
        <taxon>Fabales</taxon>
        <taxon>Fabaceae</taxon>
        <taxon>Papilionoideae</taxon>
        <taxon>50 kb inversion clade</taxon>
        <taxon>NPAAA clade</taxon>
        <taxon>Hologalegina</taxon>
        <taxon>IRL clade</taxon>
        <taxon>Trifolieae</taxon>
        <taxon>Medicago</taxon>
    </lineage>
</organism>
<dbReference type="GO" id="GO:0005634">
    <property type="term" value="C:nucleus"/>
    <property type="evidence" value="ECO:0007669"/>
    <property type="project" value="UniProtKB-SubCell"/>
</dbReference>
<dbReference type="GO" id="GO:0004497">
    <property type="term" value="F:monooxygenase activity"/>
    <property type="evidence" value="ECO:0000318"/>
    <property type="project" value="GO_Central"/>
</dbReference>
<accession>A0A072U970</accession>
<dbReference type="AlphaFoldDB" id="A0A072U970"/>
<reference evidence="8" key="3">
    <citation type="submission" date="2015-04" db="UniProtKB">
        <authorList>
            <consortium name="EnsemblPlants"/>
        </authorList>
    </citation>
    <scope>IDENTIFICATION</scope>
    <source>
        <strain evidence="8">cv. Jemalong A17</strain>
    </source>
</reference>
<keyword evidence="4" id="KW-0539">Nucleus</keyword>
<dbReference type="GO" id="GO:0005506">
    <property type="term" value="F:iron ion binding"/>
    <property type="evidence" value="ECO:0007669"/>
    <property type="project" value="InterPro"/>
</dbReference>
<dbReference type="GO" id="GO:0016705">
    <property type="term" value="F:oxidoreductase activity, acting on paired donors, with incorporation or reduction of molecular oxygen"/>
    <property type="evidence" value="ECO:0007669"/>
    <property type="project" value="InterPro"/>
</dbReference>
<evidence type="ECO:0000313" key="9">
    <source>
        <dbReference type="Proteomes" id="UP000002051"/>
    </source>
</evidence>
<dbReference type="InterPro" id="IPR044841">
    <property type="entry name" value="LUX/BOA-like"/>
</dbReference>
<dbReference type="InterPro" id="IPR000719">
    <property type="entry name" value="Prot_kinase_dom"/>
</dbReference>
<feature type="region of interest" description="Disordered" evidence="5">
    <location>
        <begin position="22"/>
        <end position="43"/>
    </location>
</feature>
<dbReference type="SUPFAM" id="SSF48264">
    <property type="entry name" value="Cytochrome P450"/>
    <property type="match status" value="1"/>
</dbReference>
<dbReference type="GO" id="GO:0003700">
    <property type="term" value="F:DNA-binding transcription factor activity"/>
    <property type="evidence" value="ECO:0007669"/>
    <property type="project" value="InterPro"/>
</dbReference>
<dbReference type="Pfam" id="PF00069">
    <property type="entry name" value="Pkinase"/>
    <property type="match status" value="1"/>
</dbReference>
<feature type="domain" description="Protein kinase" evidence="6">
    <location>
        <begin position="153"/>
        <end position="203"/>
    </location>
</feature>
<dbReference type="GO" id="GO:0005524">
    <property type="term" value="F:ATP binding"/>
    <property type="evidence" value="ECO:0007669"/>
    <property type="project" value="InterPro"/>
</dbReference>
<dbReference type="Gene3D" id="1.10.10.60">
    <property type="entry name" value="Homeodomain-like"/>
    <property type="match status" value="1"/>
</dbReference>
<evidence type="ECO:0000313" key="7">
    <source>
        <dbReference type="EMBL" id="KEH26344.1"/>
    </source>
</evidence>
<evidence type="ECO:0000256" key="4">
    <source>
        <dbReference type="ARBA" id="ARBA00023242"/>
    </source>
</evidence>
<reference evidence="7 9" key="1">
    <citation type="journal article" date="2011" name="Nature">
        <title>The Medicago genome provides insight into the evolution of rhizobial symbioses.</title>
        <authorList>
            <person name="Young N.D."/>
            <person name="Debelle F."/>
            <person name="Oldroyd G.E."/>
            <person name="Geurts R."/>
            <person name="Cannon S.B."/>
            <person name="Udvardi M.K."/>
            <person name="Benedito V.A."/>
            <person name="Mayer K.F."/>
            <person name="Gouzy J."/>
            <person name="Schoof H."/>
            <person name="Van de Peer Y."/>
            <person name="Proost S."/>
            <person name="Cook D.R."/>
            <person name="Meyers B.C."/>
            <person name="Spannagl M."/>
            <person name="Cheung F."/>
            <person name="De Mita S."/>
            <person name="Krishnakumar V."/>
            <person name="Gundlach H."/>
            <person name="Zhou S."/>
            <person name="Mudge J."/>
            <person name="Bharti A.K."/>
            <person name="Murray J.D."/>
            <person name="Naoumkina M.A."/>
            <person name="Rosen B."/>
            <person name="Silverstein K.A."/>
            <person name="Tang H."/>
            <person name="Rombauts S."/>
            <person name="Zhao P.X."/>
            <person name="Zhou P."/>
            <person name="Barbe V."/>
            <person name="Bardou P."/>
            <person name="Bechner M."/>
            <person name="Bellec A."/>
            <person name="Berger A."/>
            <person name="Berges H."/>
            <person name="Bidwell S."/>
            <person name="Bisseling T."/>
            <person name="Choisne N."/>
            <person name="Couloux A."/>
            <person name="Denny R."/>
            <person name="Deshpande S."/>
            <person name="Dai X."/>
            <person name="Doyle J.J."/>
            <person name="Dudez A.M."/>
            <person name="Farmer A.D."/>
            <person name="Fouteau S."/>
            <person name="Franken C."/>
            <person name="Gibelin C."/>
            <person name="Gish J."/>
            <person name="Goldstein S."/>
            <person name="Gonzalez A.J."/>
            <person name="Green P.J."/>
            <person name="Hallab A."/>
            <person name="Hartog M."/>
            <person name="Hua A."/>
            <person name="Humphray S.J."/>
            <person name="Jeong D.H."/>
            <person name="Jing Y."/>
            <person name="Jocker A."/>
            <person name="Kenton S.M."/>
            <person name="Kim D.J."/>
            <person name="Klee K."/>
            <person name="Lai H."/>
            <person name="Lang C."/>
            <person name="Lin S."/>
            <person name="Macmil S.L."/>
            <person name="Magdelenat G."/>
            <person name="Matthews L."/>
            <person name="McCorrison J."/>
            <person name="Monaghan E.L."/>
            <person name="Mun J.H."/>
            <person name="Najar F.Z."/>
            <person name="Nicholson C."/>
            <person name="Noirot C."/>
            <person name="O'Bleness M."/>
            <person name="Paule C.R."/>
            <person name="Poulain J."/>
            <person name="Prion F."/>
            <person name="Qin B."/>
            <person name="Qu C."/>
            <person name="Retzel E.F."/>
            <person name="Riddle C."/>
            <person name="Sallet E."/>
            <person name="Samain S."/>
            <person name="Samson N."/>
            <person name="Sanders I."/>
            <person name="Saurat O."/>
            <person name="Scarpelli C."/>
            <person name="Schiex T."/>
            <person name="Segurens B."/>
            <person name="Severin A.J."/>
            <person name="Sherrier D.J."/>
            <person name="Shi R."/>
            <person name="Sims S."/>
            <person name="Singer S.R."/>
            <person name="Sinharoy S."/>
            <person name="Sterck L."/>
            <person name="Viollet A."/>
            <person name="Wang B.B."/>
            <person name="Wang K."/>
            <person name="Wang M."/>
            <person name="Wang X."/>
            <person name="Warfsmann J."/>
            <person name="Weissenbach J."/>
            <person name="White D.D."/>
            <person name="White J.D."/>
            <person name="Wiley G.B."/>
            <person name="Wincker P."/>
            <person name="Xing Y."/>
            <person name="Yang L."/>
            <person name="Yao Z."/>
            <person name="Ying F."/>
            <person name="Zhai J."/>
            <person name="Zhou L."/>
            <person name="Zuber A."/>
            <person name="Denarie J."/>
            <person name="Dixon R.A."/>
            <person name="May G.D."/>
            <person name="Schwartz D.C."/>
            <person name="Rogers J."/>
            <person name="Quetier F."/>
            <person name="Town C.D."/>
            <person name="Roe B.A."/>
        </authorList>
    </citation>
    <scope>NUCLEOTIDE SEQUENCE [LARGE SCALE GENOMIC DNA]</scope>
    <source>
        <strain evidence="7">A17</strain>
        <strain evidence="8 9">cv. Jemalong A17</strain>
    </source>
</reference>
<dbReference type="NCBIfam" id="TIGR01557">
    <property type="entry name" value="myb_SHAQKYF"/>
    <property type="match status" value="1"/>
</dbReference>